<dbReference type="PANTHER" id="PTHR16027">
    <property type="entry name" value="DILUTE DOMAIN-CONTAINING PROTEIN YPR089W"/>
    <property type="match status" value="1"/>
</dbReference>
<evidence type="ECO:0000313" key="3">
    <source>
        <dbReference type="EMBL" id="PFH50797.1"/>
    </source>
</evidence>
<dbReference type="CDD" id="cd15473">
    <property type="entry name" value="Myo5p-like_CBD_DIL_ANK"/>
    <property type="match status" value="1"/>
</dbReference>
<dbReference type="Pfam" id="PF01843">
    <property type="entry name" value="DIL"/>
    <property type="match status" value="1"/>
</dbReference>
<feature type="compositionally biased region" description="Low complexity" evidence="1">
    <location>
        <begin position="697"/>
        <end position="708"/>
    </location>
</feature>
<sequence>MATSHLSQLDLSPEPDLHPLYPTTSYIASLLSSHSGLAPAQKAELVSHCLTRACVFGDLTILQFLLSDPQAQIHVDLGMRDEDGLGLVSLTIHGFGSESERDVEREECVRLLVAQGADMRPDKAGWTSLHHAALLSPPTLISYLMTHGCSPFDATHRNLTPLDIVTAHSTIPGRDDVALLLEEAMRGEGWTGSRMEQKRRLEEARSRRRGRRKEIRKCINRVLNINPRWWGNDTEYTSSDSSDSDSDSEGEDEGVDLFTPIPDYTSMLVFSPPALPTIFDSLINNYQPTFHDTTPASTLYMLTRFACLTCDQEWLEELVDGATREIEELLFRQPEDIAVLIFWLHNVTIWLHFVQCDRAISDPCEVIGTFDLLEDLVNSAYVHIIRFIERRIDQLFDAAMLDYSPSPSDIDSVQFESEWSFLRPFSGKKKVTPSNTPARGVPPTSPTSGSRPRSPTTVNQANTPTPTSKSFSSLRQSFNRARSGSSATPLSSLFPDGSAPPAPKDLTSFLAAVHTLLVLSDVNPAIIVQIWSQVMYWTACELFNRILGRKKYLCRSRAIQISSNMANLEDWIDDMGLPQGVHSHFAPVDDLLIWLQKLSSINDFSNLITTIQGLKNINPLQMRRAVREYKYEVNEGRMTDECIQYLTQIHKDWERHRVKLGVEAIKKEIHERDKERDFSVSSSTVNDAISDRAHTPSVSTVSSETSSSAQNIDTLFDKQQGKQVWEPIKSPPSLGEFFNSRYMLPLLFPSDPRMLAARPGKVDSIEDDRLSFHSNSQYSSDSRSSSRVSDHQPFPWRLNCRKLRDVGLKSLQRLDGARRTAQWGKTTGYEEDATSADRQALSWSSDEEGESGLKIDTHTTPFTRKPSSKGRGRFNSCGETTPVERR</sequence>
<dbReference type="PROSITE" id="PS51126">
    <property type="entry name" value="DILUTE"/>
    <property type="match status" value="1"/>
</dbReference>
<protein>
    <recommendedName>
        <fullName evidence="2">Dilute domain-containing protein</fullName>
    </recommendedName>
</protein>
<organism evidence="3 4">
    <name type="scientific">Amanita thiersii Skay4041</name>
    <dbReference type="NCBI Taxonomy" id="703135"/>
    <lineage>
        <taxon>Eukaryota</taxon>
        <taxon>Fungi</taxon>
        <taxon>Dikarya</taxon>
        <taxon>Basidiomycota</taxon>
        <taxon>Agaricomycotina</taxon>
        <taxon>Agaricomycetes</taxon>
        <taxon>Agaricomycetidae</taxon>
        <taxon>Agaricales</taxon>
        <taxon>Pluteineae</taxon>
        <taxon>Amanitaceae</taxon>
        <taxon>Amanita</taxon>
    </lineage>
</organism>
<gene>
    <name evidence="3" type="ORF">AMATHDRAFT_60449</name>
</gene>
<dbReference type="Proteomes" id="UP000242287">
    <property type="component" value="Unassembled WGS sequence"/>
</dbReference>
<dbReference type="InterPro" id="IPR002710">
    <property type="entry name" value="Dilute_dom"/>
</dbReference>
<dbReference type="PANTHER" id="PTHR16027:SF6">
    <property type="entry name" value="DILUTE DOMAIN-CONTAINING PROTEIN"/>
    <property type="match status" value="1"/>
</dbReference>
<feature type="region of interest" description="Disordered" evidence="1">
    <location>
        <begin position="825"/>
        <end position="886"/>
    </location>
</feature>
<dbReference type="SUPFAM" id="SSF48403">
    <property type="entry name" value="Ankyrin repeat"/>
    <property type="match status" value="1"/>
</dbReference>
<keyword evidence="4" id="KW-1185">Reference proteome</keyword>
<feature type="region of interest" description="Disordered" evidence="1">
    <location>
        <begin position="236"/>
        <end position="256"/>
    </location>
</feature>
<dbReference type="Gene3D" id="1.25.40.20">
    <property type="entry name" value="Ankyrin repeat-containing domain"/>
    <property type="match status" value="1"/>
</dbReference>
<feature type="compositionally biased region" description="Polar residues" evidence="1">
    <location>
        <begin position="459"/>
        <end position="475"/>
    </location>
</feature>
<accession>A0A2A9NRB5</accession>
<dbReference type="InterPro" id="IPR052072">
    <property type="entry name" value="Vascular_dev_regulator"/>
</dbReference>
<feature type="region of interest" description="Disordered" evidence="1">
    <location>
        <begin position="429"/>
        <end position="475"/>
    </location>
</feature>
<evidence type="ECO:0000259" key="2">
    <source>
        <dbReference type="PROSITE" id="PS51126"/>
    </source>
</evidence>
<dbReference type="GO" id="GO:0051020">
    <property type="term" value="F:GTPase binding"/>
    <property type="evidence" value="ECO:0007669"/>
    <property type="project" value="TreeGrafter"/>
</dbReference>
<dbReference type="SMART" id="SM01132">
    <property type="entry name" value="DIL"/>
    <property type="match status" value="1"/>
</dbReference>
<feature type="region of interest" description="Disordered" evidence="1">
    <location>
        <begin position="773"/>
        <end position="792"/>
    </location>
</feature>
<proteinExistence type="predicted"/>
<dbReference type="EMBL" id="KZ301997">
    <property type="protein sequence ID" value="PFH50797.1"/>
    <property type="molecule type" value="Genomic_DNA"/>
</dbReference>
<dbReference type="InterPro" id="IPR036770">
    <property type="entry name" value="Ankyrin_rpt-contain_sf"/>
</dbReference>
<feature type="compositionally biased region" description="Low complexity" evidence="1">
    <location>
        <begin position="439"/>
        <end position="458"/>
    </location>
</feature>
<feature type="region of interest" description="Disordered" evidence="1">
    <location>
        <begin position="676"/>
        <end position="709"/>
    </location>
</feature>
<reference evidence="3 4" key="1">
    <citation type="submission" date="2014-02" db="EMBL/GenBank/DDBJ databases">
        <title>Transposable element dynamics among asymbiotic and ectomycorrhizal Amanita fungi.</title>
        <authorList>
            <consortium name="DOE Joint Genome Institute"/>
            <person name="Hess J."/>
            <person name="Skrede I."/>
            <person name="Wolfe B."/>
            <person name="LaButti K."/>
            <person name="Ohm R.A."/>
            <person name="Grigoriev I.V."/>
            <person name="Pringle A."/>
        </authorList>
    </citation>
    <scope>NUCLEOTIDE SEQUENCE [LARGE SCALE GENOMIC DNA]</scope>
    <source>
        <strain evidence="3 4">SKay4041</strain>
    </source>
</reference>
<dbReference type="OrthoDB" id="426293at2759"/>
<feature type="compositionally biased region" description="Low complexity" evidence="1">
    <location>
        <begin position="773"/>
        <end position="787"/>
    </location>
</feature>
<dbReference type="AlphaFoldDB" id="A0A2A9NRB5"/>
<dbReference type="InterPro" id="IPR037986">
    <property type="entry name" value="Myo5p-like_CBD_DIL"/>
</dbReference>
<dbReference type="STRING" id="703135.A0A2A9NRB5"/>
<evidence type="ECO:0000256" key="1">
    <source>
        <dbReference type="SAM" id="MobiDB-lite"/>
    </source>
</evidence>
<feature type="domain" description="Dilute" evidence="2">
    <location>
        <begin position="320"/>
        <end position="652"/>
    </location>
</feature>
<feature type="compositionally biased region" description="Acidic residues" evidence="1">
    <location>
        <begin position="242"/>
        <end position="255"/>
    </location>
</feature>
<name>A0A2A9NRB5_9AGAR</name>
<evidence type="ECO:0000313" key="4">
    <source>
        <dbReference type="Proteomes" id="UP000242287"/>
    </source>
</evidence>